<dbReference type="InterPro" id="IPR039425">
    <property type="entry name" value="RNA_pol_sigma-70-like"/>
</dbReference>
<dbReference type="RefSeq" id="WP_129885336.1">
    <property type="nucleotide sequence ID" value="NZ_CP035758.1"/>
</dbReference>
<dbReference type="GO" id="GO:0003677">
    <property type="term" value="F:DNA binding"/>
    <property type="evidence" value="ECO:0007669"/>
    <property type="project" value="UniProtKB-KW"/>
</dbReference>
<dbReference type="Gene3D" id="1.10.1740.10">
    <property type="match status" value="1"/>
</dbReference>
<evidence type="ECO:0000256" key="1">
    <source>
        <dbReference type="ARBA" id="ARBA00010641"/>
    </source>
</evidence>
<evidence type="ECO:0000256" key="3">
    <source>
        <dbReference type="ARBA" id="ARBA00023082"/>
    </source>
</evidence>
<dbReference type="InterPro" id="IPR013325">
    <property type="entry name" value="RNA_pol_sigma_r2"/>
</dbReference>
<dbReference type="NCBIfam" id="TIGR02937">
    <property type="entry name" value="sigma70-ECF"/>
    <property type="match status" value="1"/>
</dbReference>
<evidence type="ECO:0000259" key="7">
    <source>
        <dbReference type="Pfam" id="PF04545"/>
    </source>
</evidence>
<dbReference type="InterPro" id="IPR036388">
    <property type="entry name" value="WH-like_DNA-bd_sf"/>
</dbReference>
<dbReference type="InterPro" id="IPR007627">
    <property type="entry name" value="RNA_pol_sigma70_r2"/>
</dbReference>
<dbReference type="Pfam" id="PF04542">
    <property type="entry name" value="Sigma70_r2"/>
    <property type="match status" value="1"/>
</dbReference>
<name>A0A4P6JI60_KTERU</name>
<evidence type="ECO:0000313" key="9">
    <source>
        <dbReference type="Proteomes" id="UP000290365"/>
    </source>
</evidence>
<feature type="domain" description="RNA polymerase sigma-70 region 2" evidence="6">
    <location>
        <begin position="16"/>
        <end position="83"/>
    </location>
</feature>
<dbReference type="EMBL" id="CP035758">
    <property type="protein sequence ID" value="QBD74737.1"/>
    <property type="molecule type" value="Genomic_DNA"/>
</dbReference>
<evidence type="ECO:0000256" key="5">
    <source>
        <dbReference type="ARBA" id="ARBA00023163"/>
    </source>
</evidence>
<dbReference type="Gene3D" id="1.10.10.10">
    <property type="entry name" value="Winged helix-like DNA-binding domain superfamily/Winged helix DNA-binding domain"/>
    <property type="match status" value="1"/>
</dbReference>
<evidence type="ECO:0000256" key="4">
    <source>
        <dbReference type="ARBA" id="ARBA00023125"/>
    </source>
</evidence>
<keyword evidence="9" id="KW-1185">Reference proteome</keyword>
<organism evidence="8 9">
    <name type="scientific">Ktedonosporobacter rubrisoli</name>
    <dbReference type="NCBI Taxonomy" id="2509675"/>
    <lineage>
        <taxon>Bacteria</taxon>
        <taxon>Bacillati</taxon>
        <taxon>Chloroflexota</taxon>
        <taxon>Ktedonobacteria</taxon>
        <taxon>Ktedonobacterales</taxon>
        <taxon>Ktedonosporobacteraceae</taxon>
        <taxon>Ktedonosporobacter</taxon>
    </lineage>
</organism>
<keyword evidence="5" id="KW-0804">Transcription</keyword>
<feature type="domain" description="RNA polymerase sigma-70 region 4" evidence="7">
    <location>
        <begin position="122"/>
        <end position="169"/>
    </location>
</feature>
<keyword evidence="2" id="KW-0805">Transcription regulation</keyword>
<dbReference type="Proteomes" id="UP000290365">
    <property type="component" value="Chromosome"/>
</dbReference>
<dbReference type="GO" id="GO:0016987">
    <property type="term" value="F:sigma factor activity"/>
    <property type="evidence" value="ECO:0007669"/>
    <property type="project" value="UniProtKB-KW"/>
</dbReference>
<dbReference type="InterPro" id="IPR014284">
    <property type="entry name" value="RNA_pol_sigma-70_dom"/>
</dbReference>
<protein>
    <submittedName>
        <fullName evidence="8">RNA polymerase sigma factor</fullName>
    </submittedName>
</protein>
<evidence type="ECO:0000313" key="8">
    <source>
        <dbReference type="EMBL" id="QBD74737.1"/>
    </source>
</evidence>
<dbReference type="Pfam" id="PF04545">
    <property type="entry name" value="Sigma70_r4"/>
    <property type="match status" value="1"/>
</dbReference>
<dbReference type="InterPro" id="IPR013324">
    <property type="entry name" value="RNA_pol_sigma_r3/r4-like"/>
</dbReference>
<evidence type="ECO:0000256" key="2">
    <source>
        <dbReference type="ARBA" id="ARBA00023015"/>
    </source>
</evidence>
<dbReference type="InterPro" id="IPR007630">
    <property type="entry name" value="RNA_pol_sigma70_r4"/>
</dbReference>
<reference evidence="8 9" key="1">
    <citation type="submission" date="2019-01" db="EMBL/GenBank/DDBJ databases">
        <title>Ktedonosporobacter rubrisoli SCAWS-G2.</title>
        <authorList>
            <person name="Huang Y."/>
            <person name="Yan B."/>
        </authorList>
    </citation>
    <scope>NUCLEOTIDE SEQUENCE [LARGE SCALE GENOMIC DNA]</scope>
    <source>
        <strain evidence="8 9">SCAWS-G2</strain>
    </source>
</reference>
<dbReference type="KEGG" id="kbs:EPA93_01510"/>
<gene>
    <name evidence="8" type="ORF">EPA93_01510</name>
</gene>
<dbReference type="OrthoDB" id="157311at2"/>
<keyword evidence="3" id="KW-0731">Sigma factor</keyword>
<dbReference type="AlphaFoldDB" id="A0A4P6JI60"/>
<dbReference type="GO" id="GO:0006352">
    <property type="term" value="P:DNA-templated transcription initiation"/>
    <property type="evidence" value="ECO:0007669"/>
    <property type="project" value="InterPro"/>
</dbReference>
<dbReference type="PANTHER" id="PTHR43133:SF8">
    <property type="entry name" value="RNA POLYMERASE SIGMA FACTOR HI_1459-RELATED"/>
    <property type="match status" value="1"/>
</dbReference>
<dbReference type="SUPFAM" id="SSF88659">
    <property type="entry name" value="Sigma3 and sigma4 domains of RNA polymerase sigma factors"/>
    <property type="match status" value="1"/>
</dbReference>
<dbReference type="PANTHER" id="PTHR43133">
    <property type="entry name" value="RNA POLYMERASE ECF-TYPE SIGMA FACTO"/>
    <property type="match status" value="1"/>
</dbReference>
<dbReference type="SUPFAM" id="SSF88946">
    <property type="entry name" value="Sigma2 domain of RNA polymerase sigma factors"/>
    <property type="match status" value="1"/>
</dbReference>
<accession>A0A4P6JI60</accession>
<keyword evidence="4" id="KW-0238">DNA-binding</keyword>
<evidence type="ECO:0000259" key="6">
    <source>
        <dbReference type="Pfam" id="PF04542"/>
    </source>
</evidence>
<sequence length="181" mass="21193">MPQPYMVHSRAEDAELYRRFAPALLAYLLRNVASREDAEDLLVDIFLAALEKRLSAGIDEQKFSAWIWIVAHNKVVDYHRRHKHRKSKELYSVQNILYESTEQEPEQMALKNEEYQQLHLTLRELSKVQRDIVQLRFGHDLTCGQIAAVIHKSEGAVRMTLHRTLKLLRTLYSRNEEGGKL</sequence>
<proteinExistence type="inferred from homology"/>
<comment type="similarity">
    <text evidence="1">Belongs to the sigma-70 factor family. ECF subfamily.</text>
</comment>